<dbReference type="EMBL" id="CAEZXY010000038">
    <property type="protein sequence ID" value="CAB4708834.1"/>
    <property type="molecule type" value="Genomic_DNA"/>
</dbReference>
<evidence type="ECO:0000313" key="8">
    <source>
        <dbReference type="EMBL" id="CAB5077909.1"/>
    </source>
</evidence>
<evidence type="ECO:0000313" key="1">
    <source>
        <dbReference type="EMBL" id="CAB4344756.1"/>
    </source>
</evidence>
<name>A0A6J6ALZ9_9ZZZZ</name>
<evidence type="ECO:0000313" key="6">
    <source>
        <dbReference type="EMBL" id="CAB4793592.1"/>
    </source>
</evidence>
<reference evidence="2" key="1">
    <citation type="submission" date="2020-05" db="EMBL/GenBank/DDBJ databases">
        <authorList>
            <person name="Chiriac C."/>
            <person name="Salcher M."/>
            <person name="Ghai R."/>
            <person name="Kavagutti S V."/>
        </authorList>
    </citation>
    <scope>NUCLEOTIDE SEQUENCE</scope>
</reference>
<evidence type="ECO:0000313" key="2">
    <source>
        <dbReference type="EMBL" id="CAB4371436.1"/>
    </source>
</evidence>
<dbReference type="EMBL" id="CAEUNJ010000029">
    <property type="protein sequence ID" value="CAB4371436.1"/>
    <property type="molecule type" value="Genomic_DNA"/>
</dbReference>
<evidence type="ECO:0000313" key="3">
    <source>
        <dbReference type="EMBL" id="CAB4601946.1"/>
    </source>
</evidence>
<protein>
    <submittedName>
        <fullName evidence="2">Unannotated protein</fullName>
    </submittedName>
</protein>
<accession>A0A6J6ALZ9</accession>
<gene>
    <name evidence="3" type="ORF">UFOPK1762_01990</name>
    <name evidence="4" type="ORF">UFOPK1906_00760</name>
    <name evidence="5" type="ORF">UFOPK2624_00982</name>
    <name evidence="6" type="ORF">UFOPK2969_01023</name>
    <name evidence="1" type="ORF">UFOPK3331_01410</name>
    <name evidence="7" type="ORF">UFOPK3785_00835</name>
    <name evidence="2" type="ORF">UFOPK4201_00826</name>
    <name evidence="8" type="ORF">UFOPK4371_01231</name>
</gene>
<dbReference type="AlphaFoldDB" id="A0A6J6ALZ9"/>
<dbReference type="EMBL" id="CAFAAD010000069">
    <property type="protein sequence ID" value="CAB4793592.1"/>
    <property type="molecule type" value="Genomic_DNA"/>
</dbReference>
<dbReference type="EMBL" id="CAESAL010000058">
    <property type="protein sequence ID" value="CAB4344756.1"/>
    <property type="molecule type" value="Genomic_DNA"/>
</dbReference>
<dbReference type="EMBL" id="CAEZTY010000140">
    <property type="protein sequence ID" value="CAB4601946.1"/>
    <property type="molecule type" value="Genomic_DNA"/>
</dbReference>
<evidence type="ECO:0000313" key="7">
    <source>
        <dbReference type="EMBL" id="CAB4950992.1"/>
    </source>
</evidence>
<organism evidence="2">
    <name type="scientific">freshwater metagenome</name>
    <dbReference type="NCBI Taxonomy" id="449393"/>
    <lineage>
        <taxon>unclassified sequences</taxon>
        <taxon>metagenomes</taxon>
        <taxon>ecological metagenomes</taxon>
    </lineage>
</organism>
<dbReference type="EMBL" id="CAFBRD010000072">
    <property type="protein sequence ID" value="CAB5077909.1"/>
    <property type="molecule type" value="Genomic_DNA"/>
</dbReference>
<dbReference type="EMBL" id="CAFBNJ010000034">
    <property type="protein sequence ID" value="CAB4950992.1"/>
    <property type="molecule type" value="Genomic_DNA"/>
</dbReference>
<evidence type="ECO:0000313" key="5">
    <source>
        <dbReference type="EMBL" id="CAB4708834.1"/>
    </source>
</evidence>
<dbReference type="EMBL" id="CAEZVC010000036">
    <property type="protein sequence ID" value="CAB4620882.1"/>
    <property type="molecule type" value="Genomic_DNA"/>
</dbReference>
<proteinExistence type="predicted"/>
<sequence length="290" mass="32411">MTSEIAYEPGNDLAYRHLPSVGPHDPIVGGALITWVEPTPEHVVGYNRWYEDDHMITGAMVMPWMFSCRRFVSPRSIQHLRGPIGSRVAEPLEAGKYIGIYWINDGRIEDHEQWSLGANRRLHAEGRGSYRGHDQNPLEERSHVFTSFSDFLGATYRDDAVPRVVHTLVQPYKGMVIQVIDAKDGNRALLDAWLTNDYLPSVVTGDVAVATRFAPRPLPPDKLAHVRELDGVDGIVTVLHFLESTPEDAWDQHFAQAEEQIAASGFGSLGVQAAFIPTNHGTNDYTDQLF</sequence>
<evidence type="ECO:0000313" key="4">
    <source>
        <dbReference type="EMBL" id="CAB4620882.1"/>
    </source>
</evidence>